<keyword evidence="2" id="KW-1185">Reference proteome</keyword>
<gene>
    <name evidence="1" type="ORF">J2S25_001055</name>
</gene>
<evidence type="ECO:0000313" key="2">
    <source>
        <dbReference type="Proteomes" id="UP001242313"/>
    </source>
</evidence>
<protein>
    <submittedName>
        <fullName evidence="1">Uncharacterized protein</fullName>
    </submittedName>
</protein>
<comment type="caution">
    <text evidence="1">The sequence shown here is derived from an EMBL/GenBank/DDBJ whole genome shotgun (WGS) entry which is preliminary data.</text>
</comment>
<accession>A0ABU0FSS4</accession>
<reference evidence="1 2" key="1">
    <citation type="submission" date="2023-07" db="EMBL/GenBank/DDBJ databases">
        <title>Genomic Encyclopedia of Type Strains, Phase IV (KMG-IV): sequencing the most valuable type-strain genomes for metagenomic binning, comparative biology and taxonomic classification.</title>
        <authorList>
            <person name="Goeker M."/>
        </authorList>
    </citation>
    <scope>NUCLEOTIDE SEQUENCE [LARGE SCALE GENOMIC DNA]</scope>
    <source>
        <strain evidence="1 2">DSM 19598</strain>
    </source>
</reference>
<dbReference type="Proteomes" id="UP001242313">
    <property type="component" value="Unassembled WGS sequence"/>
</dbReference>
<sequence length="55" mass="6514">MKWVKKSSKFENMYPQAGNNCINLIILVKIYQLPRESVFFRILFSFCVPRQAVNC</sequence>
<evidence type="ECO:0000313" key="1">
    <source>
        <dbReference type="EMBL" id="MDQ0412875.1"/>
    </source>
</evidence>
<organism evidence="1 2">
    <name type="scientific">Mesobacillus stamsii</name>
    <dbReference type="NCBI Taxonomy" id="225347"/>
    <lineage>
        <taxon>Bacteria</taxon>
        <taxon>Bacillati</taxon>
        <taxon>Bacillota</taxon>
        <taxon>Bacilli</taxon>
        <taxon>Bacillales</taxon>
        <taxon>Bacillaceae</taxon>
        <taxon>Mesobacillus</taxon>
    </lineage>
</organism>
<proteinExistence type="predicted"/>
<name>A0ABU0FSS4_9BACI</name>
<dbReference type="EMBL" id="JAUSUN010000004">
    <property type="protein sequence ID" value="MDQ0412875.1"/>
    <property type="molecule type" value="Genomic_DNA"/>
</dbReference>